<evidence type="ECO:0000313" key="3">
    <source>
        <dbReference type="Proteomes" id="UP000005104"/>
    </source>
</evidence>
<dbReference type="HOGENOM" id="CLU_062996_0_0_9"/>
<reference evidence="2 3" key="1">
    <citation type="submission" date="2011-11" db="EMBL/GenBank/DDBJ databases">
        <title>The Noncontiguous Finished genome of Desulfosporosinus youngiae DSM 17734.</title>
        <authorList>
            <consortium name="US DOE Joint Genome Institute (JGI-PGF)"/>
            <person name="Lucas S."/>
            <person name="Han J."/>
            <person name="Lapidus A."/>
            <person name="Cheng J.-F."/>
            <person name="Goodwin L."/>
            <person name="Pitluck S."/>
            <person name="Peters L."/>
            <person name="Ovchinnikova G."/>
            <person name="Lu M."/>
            <person name="Land M.L."/>
            <person name="Hauser L."/>
            <person name="Pester M."/>
            <person name="Spring S."/>
            <person name="Ollivier B."/>
            <person name="Rattei T."/>
            <person name="Klenk H.-P."/>
            <person name="Wagner M."/>
            <person name="Loy A."/>
            <person name="Woyke T.J."/>
        </authorList>
    </citation>
    <scope>NUCLEOTIDE SEQUENCE [LARGE SCALE GENOMIC DNA]</scope>
    <source>
        <strain evidence="2 3">DSM 17734</strain>
    </source>
</reference>
<name>H5Y3Y4_9FIRM</name>
<dbReference type="RefSeq" id="WP_007783253.1">
    <property type="nucleotide sequence ID" value="NZ_CM001441.1"/>
</dbReference>
<gene>
    <name evidence="2" type="ORF">DesyoDRAFT_2447</name>
</gene>
<keyword evidence="3" id="KW-1185">Reference proteome</keyword>
<dbReference type="AlphaFoldDB" id="H5Y3Y4"/>
<dbReference type="Pfam" id="PF11300">
    <property type="entry name" value="DUF3102"/>
    <property type="match status" value="1"/>
</dbReference>
<sequence length="270" mass="30640">MTSTGTDIISGRTTQVIAAEINMIKYQTERIYLAAAVEIGRRLTEAKALLEHGEWGKWLEESVDFSQSRANKLMRIFTEYGAGQLASSNSDPGPNLNYSQAVLLLGIPKEERAQFILDMDIEGMTKQELRQAIKERRQTRQEKDRALQEKEDLRKTVAEQSGIITGLTGELADLKVQLEKVRTAKGELDKTARQLKDSLESLQKSSSAKGYKGVRASQIAFLCENLDKTLKQVKHELIQIAPNDKETYITYKNKVYDLLNVWLKDETWSR</sequence>
<dbReference type="eggNOG" id="COG0188">
    <property type="taxonomic scope" value="Bacteria"/>
</dbReference>
<feature type="coiled-coil region" evidence="1">
    <location>
        <begin position="126"/>
        <end position="156"/>
    </location>
</feature>
<evidence type="ECO:0000313" key="2">
    <source>
        <dbReference type="EMBL" id="EHQ89522.1"/>
    </source>
</evidence>
<keyword evidence="1" id="KW-0175">Coiled coil</keyword>
<protein>
    <recommendedName>
        <fullName evidence="4">DUF3102 domain-containing protein</fullName>
    </recommendedName>
</protein>
<dbReference type="InterPro" id="IPR021451">
    <property type="entry name" value="DUF3102"/>
</dbReference>
<dbReference type="EMBL" id="CM001441">
    <property type="protein sequence ID" value="EHQ89522.1"/>
    <property type="molecule type" value="Genomic_DNA"/>
</dbReference>
<proteinExistence type="predicted"/>
<accession>H5Y3Y4</accession>
<organism evidence="2 3">
    <name type="scientific">Desulfosporosinus youngiae DSM 17734</name>
    <dbReference type="NCBI Taxonomy" id="768710"/>
    <lineage>
        <taxon>Bacteria</taxon>
        <taxon>Bacillati</taxon>
        <taxon>Bacillota</taxon>
        <taxon>Clostridia</taxon>
        <taxon>Eubacteriales</taxon>
        <taxon>Desulfitobacteriaceae</taxon>
        <taxon>Desulfosporosinus</taxon>
    </lineage>
</organism>
<dbReference type="Proteomes" id="UP000005104">
    <property type="component" value="Chromosome"/>
</dbReference>
<evidence type="ECO:0000256" key="1">
    <source>
        <dbReference type="SAM" id="Coils"/>
    </source>
</evidence>
<dbReference type="STRING" id="768710.DesyoDRAFT_2447"/>
<evidence type="ECO:0008006" key="4">
    <source>
        <dbReference type="Google" id="ProtNLM"/>
    </source>
</evidence>